<reference evidence="2 3" key="1">
    <citation type="submission" date="2018-01" db="EMBL/GenBank/DDBJ databases">
        <title>Denitrification phenotypes of diverse strains of Pseudomonas stutzeri.</title>
        <authorList>
            <person name="Milligan D.A."/>
            <person name="Bergaust L."/>
            <person name="Bakken L.R."/>
            <person name="Frostegard A."/>
        </authorList>
    </citation>
    <scope>NUCLEOTIDE SEQUENCE [LARGE SCALE GENOMIC DNA]</scope>
    <source>
        <strain evidence="2 3">28a3</strain>
    </source>
</reference>
<organism evidence="2 3">
    <name type="scientific">Stutzerimonas stutzeri</name>
    <name type="common">Pseudomonas stutzeri</name>
    <dbReference type="NCBI Taxonomy" id="316"/>
    <lineage>
        <taxon>Bacteria</taxon>
        <taxon>Pseudomonadati</taxon>
        <taxon>Pseudomonadota</taxon>
        <taxon>Gammaproteobacteria</taxon>
        <taxon>Pseudomonadales</taxon>
        <taxon>Pseudomonadaceae</taxon>
        <taxon>Stutzerimonas</taxon>
    </lineage>
</organism>
<dbReference type="EMBL" id="POUW01000004">
    <property type="protein sequence ID" value="PNG05288.1"/>
    <property type="molecule type" value="Genomic_DNA"/>
</dbReference>
<dbReference type="GO" id="GO:0016787">
    <property type="term" value="F:hydrolase activity"/>
    <property type="evidence" value="ECO:0007669"/>
    <property type="project" value="UniProtKB-KW"/>
</dbReference>
<dbReference type="PIRSF" id="PIRSF037442">
    <property type="entry name" value="UCP037442_abhydr"/>
    <property type="match status" value="1"/>
</dbReference>
<dbReference type="InterPro" id="IPR017208">
    <property type="entry name" value="UCP037442_abhydr"/>
</dbReference>
<name>A0A2N8SS14_STUST</name>
<comment type="caution">
    <text evidence="2">The sequence shown here is derived from an EMBL/GenBank/DDBJ whole genome shotgun (WGS) entry which is preliminary data.</text>
</comment>
<accession>A0A2N8SS14</accession>
<dbReference type="Pfam" id="PF12146">
    <property type="entry name" value="Hydrolase_4"/>
    <property type="match status" value="1"/>
</dbReference>
<dbReference type="Proteomes" id="UP000235897">
    <property type="component" value="Unassembled WGS sequence"/>
</dbReference>
<dbReference type="OrthoDB" id="9785076at2"/>
<proteinExistence type="predicted"/>
<sequence>MATIQAEERSIDNSNGHLISSYWYQPNGAPRGAVLIAPAMGVKQRFYAAFANWLATRGYLVVTFDYLGMGRSRRIPLRQLQVDILDWARHDCSAVLAAVGNAAGELPIYWVGHSVGAQILPLVEGHQRLTRIVTIAAGSGYWRENSPQVRRKAWLLWHGLAPTLTAIAGYFPGDRIGAVGDLPAGVIRQWRRWCLHPDYLVGVEGEPMRQAFAAVRTPLTSLSFSDDEMMSARNTESLHGFYTSAPKTMRRIAPSEVGADRIGHFGFFRDAFKPTLWSEHLLPELEQDHKDQAAALATAT</sequence>
<evidence type="ECO:0000313" key="2">
    <source>
        <dbReference type="EMBL" id="PNG05288.1"/>
    </source>
</evidence>
<dbReference type="AlphaFoldDB" id="A0A2N8SS14"/>
<dbReference type="InterPro" id="IPR029058">
    <property type="entry name" value="AB_hydrolase_fold"/>
</dbReference>
<feature type="domain" description="Serine aminopeptidase S33" evidence="1">
    <location>
        <begin position="29"/>
        <end position="149"/>
    </location>
</feature>
<dbReference type="RefSeq" id="WP_102846755.1">
    <property type="nucleotide sequence ID" value="NZ_JAMOIG010000013.1"/>
</dbReference>
<protein>
    <submittedName>
        <fullName evidence="2">Alpha/beta hydrolase</fullName>
    </submittedName>
</protein>
<dbReference type="SUPFAM" id="SSF53474">
    <property type="entry name" value="alpha/beta-Hydrolases"/>
    <property type="match status" value="1"/>
</dbReference>
<gene>
    <name evidence="2" type="ORF">CXL00_11200</name>
</gene>
<evidence type="ECO:0000259" key="1">
    <source>
        <dbReference type="Pfam" id="PF12146"/>
    </source>
</evidence>
<dbReference type="Gene3D" id="3.40.50.1820">
    <property type="entry name" value="alpha/beta hydrolase"/>
    <property type="match status" value="1"/>
</dbReference>
<keyword evidence="2" id="KW-0378">Hydrolase</keyword>
<evidence type="ECO:0000313" key="3">
    <source>
        <dbReference type="Proteomes" id="UP000235897"/>
    </source>
</evidence>
<dbReference type="InterPro" id="IPR022742">
    <property type="entry name" value="Hydrolase_4"/>
</dbReference>